<dbReference type="AlphaFoldDB" id="A0A848LKW8"/>
<dbReference type="EMBL" id="JABBJJ010000133">
    <property type="protein sequence ID" value="NMO18340.1"/>
    <property type="molecule type" value="Genomic_DNA"/>
</dbReference>
<sequence>MAVLLLAGVASAQTSVDRAYVSFGMAPGTSLGNRVGWLTGRNQTDVFLSLPPLFLDGTRLILAPTVAYGRRALSVEDSPLRAEDAVGYHLHNIQLGLSLIRPLPPRWLLVMGLSAAARSDFRAGFDAGADMAWTGIFMASYSLDEARGVRLTFGLVAVFPYDLLPVIPIVGLVYRKGDYIAEVGFPRTHLLRKLGDGLEVGVTGSFERQTFHSSLVQAREALGAHYVQETTLRVAHALNVRLAGPIWLNTSAGLILANDFALLDSRRKRIDTMSLRASATPFVRVDLSWRPPPRAPGAPAR</sequence>
<evidence type="ECO:0000313" key="2">
    <source>
        <dbReference type="Proteomes" id="UP000518300"/>
    </source>
</evidence>
<feature type="non-terminal residue" evidence="1">
    <location>
        <position position="301"/>
    </location>
</feature>
<gene>
    <name evidence="1" type="ORF">HG543_26280</name>
</gene>
<keyword evidence="2" id="KW-1185">Reference proteome</keyword>
<protein>
    <recommendedName>
        <fullName evidence="3">PorV/PorQ family protein</fullName>
    </recommendedName>
</protein>
<evidence type="ECO:0000313" key="1">
    <source>
        <dbReference type="EMBL" id="NMO18340.1"/>
    </source>
</evidence>
<reference evidence="1 2" key="1">
    <citation type="submission" date="2020-04" db="EMBL/GenBank/DDBJ databases">
        <title>Draft genome of Pyxidicoccus fallax type strain.</title>
        <authorList>
            <person name="Whitworth D.E."/>
        </authorList>
    </citation>
    <scope>NUCLEOTIDE SEQUENCE [LARGE SCALE GENOMIC DNA]</scope>
    <source>
        <strain evidence="1 2">DSM 14698</strain>
    </source>
</reference>
<accession>A0A848LKW8</accession>
<proteinExistence type="predicted"/>
<evidence type="ECO:0008006" key="3">
    <source>
        <dbReference type="Google" id="ProtNLM"/>
    </source>
</evidence>
<name>A0A848LKW8_9BACT</name>
<organism evidence="1 2">
    <name type="scientific">Pyxidicoccus fallax</name>
    <dbReference type="NCBI Taxonomy" id="394095"/>
    <lineage>
        <taxon>Bacteria</taxon>
        <taxon>Pseudomonadati</taxon>
        <taxon>Myxococcota</taxon>
        <taxon>Myxococcia</taxon>
        <taxon>Myxococcales</taxon>
        <taxon>Cystobacterineae</taxon>
        <taxon>Myxococcaceae</taxon>
        <taxon>Pyxidicoccus</taxon>
    </lineage>
</organism>
<dbReference type="RefSeq" id="WP_169347610.1">
    <property type="nucleotide sequence ID" value="NZ_JABBJJ010000133.1"/>
</dbReference>
<dbReference type="Proteomes" id="UP000518300">
    <property type="component" value="Unassembled WGS sequence"/>
</dbReference>
<comment type="caution">
    <text evidence="1">The sequence shown here is derived from an EMBL/GenBank/DDBJ whole genome shotgun (WGS) entry which is preliminary data.</text>
</comment>